<accession>A0ABW7HCH1</accession>
<keyword evidence="2" id="KW-1185">Reference proteome</keyword>
<evidence type="ECO:0008006" key="3">
    <source>
        <dbReference type="Google" id="ProtNLM"/>
    </source>
</evidence>
<sequence>MLQAINTWSDYRAKVREFEAVLEYGKAMAAVLAGLTAPSPHTAYGQQIFVKLLSHCNALRTLAGDTSQRAQAELWDVPSMTAVARSAVEAHDAFEYIAGHDVTPSERSFRVQLWELHDTTRRLRIYSDLGPTDPRIAKLRADAAELQAALESHEFLASLHADLQAVLRQRLAKGDPPAFHLNQRQRCELSGVQVDWHNAITMQLSQYAHTLPSTAQQLAYLPPGSPDALRLMAMPLVHALPFLARVIQAMDRLMQGRAPEPPSRTARTMALWRAMAEGGAA</sequence>
<dbReference type="EMBL" id="JBIGIC010000005">
    <property type="protein sequence ID" value="MFG6487609.1"/>
    <property type="molecule type" value="Genomic_DNA"/>
</dbReference>
<dbReference type="RefSeq" id="WP_394410808.1">
    <property type="nucleotide sequence ID" value="NZ_JBIGIC010000005.1"/>
</dbReference>
<name>A0ABW7HCH1_9BURK</name>
<reference evidence="1 2" key="1">
    <citation type="submission" date="2024-08" db="EMBL/GenBank/DDBJ databases">
        <authorList>
            <person name="Lu H."/>
        </authorList>
    </citation>
    <scope>NUCLEOTIDE SEQUENCE [LARGE SCALE GENOMIC DNA]</scope>
    <source>
        <strain evidence="1 2">BYS78W</strain>
    </source>
</reference>
<organism evidence="1 2">
    <name type="scientific">Pelomonas candidula</name>
    <dbReference type="NCBI Taxonomy" id="3299025"/>
    <lineage>
        <taxon>Bacteria</taxon>
        <taxon>Pseudomonadati</taxon>
        <taxon>Pseudomonadota</taxon>
        <taxon>Betaproteobacteria</taxon>
        <taxon>Burkholderiales</taxon>
        <taxon>Sphaerotilaceae</taxon>
        <taxon>Roseateles</taxon>
    </lineage>
</organism>
<proteinExistence type="predicted"/>
<evidence type="ECO:0000313" key="2">
    <source>
        <dbReference type="Proteomes" id="UP001606134"/>
    </source>
</evidence>
<evidence type="ECO:0000313" key="1">
    <source>
        <dbReference type="EMBL" id="MFG6487609.1"/>
    </source>
</evidence>
<comment type="caution">
    <text evidence="1">The sequence shown here is derived from an EMBL/GenBank/DDBJ whole genome shotgun (WGS) entry which is preliminary data.</text>
</comment>
<gene>
    <name evidence="1" type="ORF">ACG04R_13075</name>
</gene>
<dbReference type="Proteomes" id="UP001606134">
    <property type="component" value="Unassembled WGS sequence"/>
</dbReference>
<protein>
    <recommendedName>
        <fullName evidence="3">CHAD domain-containing protein</fullName>
    </recommendedName>
</protein>